<accession>A0A0A9ELH6</accession>
<organism evidence="1">
    <name type="scientific">Arundo donax</name>
    <name type="common">Giant reed</name>
    <name type="synonym">Donax arundinaceus</name>
    <dbReference type="NCBI Taxonomy" id="35708"/>
    <lineage>
        <taxon>Eukaryota</taxon>
        <taxon>Viridiplantae</taxon>
        <taxon>Streptophyta</taxon>
        <taxon>Embryophyta</taxon>
        <taxon>Tracheophyta</taxon>
        <taxon>Spermatophyta</taxon>
        <taxon>Magnoliopsida</taxon>
        <taxon>Liliopsida</taxon>
        <taxon>Poales</taxon>
        <taxon>Poaceae</taxon>
        <taxon>PACMAD clade</taxon>
        <taxon>Arundinoideae</taxon>
        <taxon>Arundineae</taxon>
        <taxon>Arundo</taxon>
    </lineage>
</organism>
<dbReference type="EMBL" id="GBRH01199215">
    <property type="protein sequence ID" value="JAD98680.1"/>
    <property type="molecule type" value="Transcribed_RNA"/>
</dbReference>
<reference evidence="1" key="2">
    <citation type="journal article" date="2015" name="Data Brief">
        <title>Shoot transcriptome of the giant reed, Arundo donax.</title>
        <authorList>
            <person name="Barrero R.A."/>
            <person name="Guerrero F.D."/>
            <person name="Moolhuijzen P."/>
            <person name="Goolsby J.A."/>
            <person name="Tidwell J."/>
            <person name="Bellgard S.E."/>
            <person name="Bellgard M.I."/>
        </authorList>
    </citation>
    <scope>NUCLEOTIDE SEQUENCE</scope>
    <source>
        <tissue evidence="1">Shoot tissue taken approximately 20 cm above the soil surface</tissue>
    </source>
</reference>
<proteinExistence type="predicted"/>
<reference evidence="1" key="1">
    <citation type="submission" date="2014-09" db="EMBL/GenBank/DDBJ databases">
        <authorList>
            <person name="Magalhaes I.L.F."/>
            <person name="Oliveira U."/>
            <person name="Santos F.R."/>
            <person name="Vidigal T.H.D.A."/>
            <person name="Brescovit A.D."/>
            <person name="Santos A.J."/>
        </authorList>
    </citation>
    <scope>NUCLEOTIDE SEQUENCE</scope>
    <source>
        <tissue evidence="1">Shoot tissue taken approximately 20 cm above the soil surface</tissue>
    </source>
</reference>
<sequence length="35" mass="3925">MKMGRCLPVASNLLVSHLVEKDSTEVIYIPLSRSH</sequence>
<name>A0A0A9ELH6_ARUDO</name>
<dbReference type="AlphaFoldDB" id="A0A0A9ELH6"/>
<protein>
    <submittedName>
        <fullName evidence="1">Uncharacterized protein</fullName>
    </submittedName>
</protein>
<evidence type="ECO:0000313" key="1">
    <source>
        <dbReference type="EMBL" id="JAD98680.1"/>
    </source>
</evidence>